<gene>
    <name evidence="1" type="ORF">HNR21_005656</name>
</gene>
<dbReference type="InterPro" id="IPR008567">
    <property type="entry name" value="BKACE"/>
</dbReference>
<reference evidence="1 2" key="1">
    <citation type="submission" date="2020-08" db="EMBL/GenBank/DDBJ databases">
        <title>Sequencing the genomes of 1000 actinobacteria strains.</title>
        <authorList>
            <person name="Klenk H.-P."/>
        </authorList>
    </citation>
    <scope>NUCLEOTIDE SEQUENCE [LARGE SCALE GENOMIC DNA]</scope>
    <source>
        <strain evidence="1 2">DSM 45823</strain>
    </source>
</reference>
<dbReference type="GO" id="GO:0043720">
    <property type="term" value="F:3-keto-5-aminohexanoate cleavage activity"/>
    <property type="evidence" value="ECO:0007669"/>
    <property type="project" value="InterPro"/>
</dbReference>
<proteinExistence type="predicted"/>
<dbReference type="Proteomes" id="UP000539313">
    <property type="component" value="Unassembled WGS sequence"/>
</dbReference>
<accession>A0A7W3N3C5</accession>
<comment type="caution">
    <text evidence="1">The sequence shown here is derived from an EMBL/GenBank/DDBJ whole genome shotgun (WGS) entry which is preliminary data.</text>
</comment>
<keyword evidence="2" id="KW-1185">Reference proteome</keyword>
<dbReference type="PANTHER" id="PTHR37418:SF1">
    <property type="entry name" value="3-KETO-5-AMINOHEXANOATE CLEAVAGE PROTEIN"/>
    <property type="match status" value="1"/>
</dbReference>
<dbReference type="EMBL" id="JACJII010000001">
    <property type="protein sequence ID" value="MBA9006774.1"/>
    <property type="molecule type" value="Genomic_DNA"/>
</dbReference>
<protein>
    <submittedName>
        <fullName evidence="1">Uncharacterized protein (DUF849 family)</fullName>
    </submittedName>
</protein>
<name>A0A7W3N3C5_9ACTN</name>
<dbReference type="AlphaFoldDB" id="A0A7W3N3C5"/>
<dbReference type="RefSeq" id="WP_182707571.1">
    <property type="nucleotide sequence ID" value="NZ_JACJII010000001.1"/>
</dbReference>
<dbReference type="Pfam" id="PF05853">
    <property type="entry name" value="BKACE"/>
    <property type="match status" value="1"/>
</dbReference>
<evidence type="ECO:0000313" key="1">
    <source>
        <dbReference type="EMBL" id="MBA9006774.1"/>
    </source>
</evidence>
<dbReference type="Gene3D" id="3.20.20.70">
    <property type="entry name" value="Aldolase class I"/>
    <property type="match status" value="1"/>
</dbReference>
<organism evidence="1 2">
    <name type="scientific">Thermomonospora cellulosilytica</name>
    <dbReference type="NCBI Taxonomy" id="1411118"/>
    <lineage>
        <taxon>Bacteria</taxon>
        <taxon>Bacillati</taxon>
        <taxon>Actinomycetota</taxon>
        <taxon>Actinomycetes</taxon>
        <taxon>Streptosporangiales</taxon>
        <taxon>Thermomonosporaceae</taxon>
        <taxon>Thermomonospora</taxon>
    </lineage>
</organism>
<dbReference type="InterPro" id="IPR013785">
    <property type="entry name" value="Aldolase_TIM"/>
</dbReference>
<sequence length="242" mass="25212">MIQVCPNGARTRADGPHIPITPDELAASVREAVAAGARDGHLHPRDADGAETLEPEAVAAAVAAVRAAAPGVPVGVTTAAWAEPDPRRRAALVRSWNVLPDHASVNWHEEGAELVADALLERGVGIEAGIFSGTDAAERFLAWPRAGRVLRVLAEVTDTDPATAPGTARDLLDRLRAATRPILLHGEDGGAWPVLRLACALGLPTRIGLEDALLLPDGSPAPGNAELVRAAVAIRRAHEVGR</sequence>
<evidence type="ECO:0000313" key="2">
    <source>
        <dbReference type="Proteomes" id="UP000539313"/>
    </source>
</evidence>
<dbReference type="PANTHER" id="PTHR37418">
    <property type="entry name" value="3-KETO-5-AMINOHEXANOATE CLEAVAGE ENZYME-RELATED"/>
    <property type="match status" value="1"/>
</dbReference>